<feature type="binding site" evidence="20">
    <location>
        <position position="813"/>
    </location>
    <ligand>
        <name>Mo-molybdopterin</name>
        <dbReference type="ChEBI" id="CHEBI:71302"/>
    </ligand>
    <ligandPart>
        <name>Mo</name>
        <dbReference type="ChEBI" id="CHEBI:28685"/>
    </ligandPart>
</feature>
<dbReference type="Pfam" id="PF02738">
    <property type="entry name" value="MoCoBD_1"/>
    <property type="match status" value="1"/>
</dbReference>
<dbReference type="NCBIfam" id="TIGR02963">
    <property type="entry name" value="xanthine_xdhA"/>
    <property type="match status" value="1"/>
</dbReference>
<dbReference type="EC" id="1.17.1.4" evidence="4"/>
<sequence>MSPTSRNEEKASKKQLCNDYDFHELIFYVNGNRVQERSIDPRTTLAAYLREKLRLTGTKIGCNEGGCGACTVMISELNPTDGQIRHYSVNACLTPLCSLFGKAITTIEGIGNTKKLHPIQERLARAHGSQCGFCSPGFVMAMYTLLRNNPNPTKDEINEAIQGNLCRCTGYRPILEAFYSFAENSTLNGDMEDCAVENVHCKCKQQKAVVNDRKELSKLTQFYGCSKYDPSQELVFPPALLARPMCSKSFCMMQNDIVWFQPKTLTDLLALKAHYPKAKIICGNTELGVELKFQFNHVSTYINPKQVPELLESFFDEHKGAYIGAAISLNDMSNMLTSFAKRVPENKSGVLRSVQKMLHWFAGKHIRSVATFAGNLATASPISDLNPIWMVANASVVLISASNGERIVAVDEKFFIDYRKTIICDDEIIKGIWIPLTEQNEYFEVYKQAQRRDDDIAIVNGAFSVRLEPQTLEVLSVRIAYGGMAQTAKLACCTSSALVGKKWDRQLLDLAIDQLADEFALSPGVPGGMERYRQALALSFFFKFFMYVEKQLNISSSTMADEKLFNDSYQKFTSTQLYQDVPNQQPLHDPVGRPILHQSAIRQITGEARYCDDIEVPGVLHLAFVLSSIACGELVSVDTTAALKVPGVVAYIDRHDVRSGFLIGGDTPITYYGQPIGAIIAVDHETARRAANLVKVDCTPHKATVTMEDAESRDSYLDNRLYQVHSSLLKGDKVAEFNWSNYDYVTSGSIRCGAQEHFYLETHQCLVVPGECDEISVVSSTQNVNEVQVMISEALNVPQHKVSVRVRRIGGGFGGKAHCASLFAVPAAIAAVKLSKPVKCSVERYDDMAMSGTRHPFKCDYKIAIRKDGTFENVEWKLTSNCGHTRDMSIGVMSRAMVHADSVYRWPNADIYGRICKTNLASNTAFRGFGAPQAMFATETMLKQLAEQHGFDVNEIREKNMYNEEGDCTPFGTHLHQCNIRRCWSECMQLSDYHQRLRAIDEFNRKNKYRKRGIYIVPTKFGIGFSVRHCNQAGALVNIYTDGSVLISHGGMEMGQGLYTKMMQVTARCLGIDVSLVHIDDTATSTIPNASSTAASSGSDLNGRAIIDACAKLNARLEPIKKANPAGTWKEWIRKAYLERISLSASGFAIIHQDPVNFVTGKGAELFEYFVYGAACSEVEVDCLSGDHRFLRADVVMDVGDSLNPAIDIGQIEGAFLQGYGLFTMEEVKIGPDGTRRTRGPATYKIPSADDCPRVFNVKFLKGSANKVGVFSSKGLGEPPLFLGSSALFAIREAIRAFRIEHGKSDYFRMDSPATAEKIRLLCEDSILEKVAPLPDQSTFQPWTVVL</sequence>
<dbReference type="PROSITE" id="PS51387">
    <property type="entry name" value="FAD_PCMH"/>
    <property type="match status" value="1"/>
</dbReference>
<dbReference type="CDD" id="cd00207">
    <property type="entry name" value="fer2"/>
    <property type="match status" value="1"/>
</dbReference>
<dbReference type="InterPro" id="IPR036010">
    <property type="entry name" value="2Fe-2S_ferredoxin-like_sf"/>
</dbReference>
<dbReference type="InterPro" id="IPR036683">
    <property type="entry name" value="CO_DH_flav_C_dom_sf"/>
</dbReference>
<dbReference type="STRING" id="6265.A0A0B2VAG4"/>
<evidence type="ECO:0000256" key="4">
    <source>
        <dbReference type="ARBA" id="ARBA00013123"/>
    </source>
</evidence>
<dbReference type="InterPro" id="IPR000674">
    <property type="entry name" value="Ald_Oxase/Xan_DH_a/b"/>
</dbReference>
<dbReference type="Gene3D" id="3.30.390.50">
    <property type="entry name" value="CO dehydrogenase flavoprotein, C-terminal domain"/>
    <property type="match status" value="1"/>
</dbReference>
<dbReference type="InterPro" id="IPR014307">
    <property type="entry name" value="Xanthine_DH_ssu"/>
</dbReference>
<dbReference type="PROSITE" id="PS00559">
    <property type="entry name" value="MOLYBDOPTERIN_EUK"/>
    <property type="match status" value="1"/>
</dbReference>
<comment type="cofactor">
    <cofactor evidence="15">
        <name>[2Fe-2S] cluster</name>
        <dbReference type="ChEBI" id="CHEBI:190135"/>
    </cofactor>
</comment>
<dbReference type="Gene3D" id="3.30.43.10">
    <property type="entry name" value="Uridine Diphospho-n-acetylenolpyruvylglucosamine Reductase, domain 2"/>
    <property type="match status" value="1"/>
</dbReference>
<proteinExistence type="inferred from homology"/>
<dbReference type="InterPro" id="IPR036856">
    <property type="entry name" value="Ald_Oxase/Xan_DH_a/b_sf"/>
</dbReference>
<feature type="binding site" evidence="19">
    <location>
        <position position="447"/>
    </location>
    <ligand>
        <name>FAD</name>
        <dbReference type="ChEBI" id="CHEBI:57692"/>
    </ligand>
</feature>
<keyword evidence="13" id="KW-0520">NAD</keyword>
<accession>A0A0B2VAG4</accession>
<dbReference type="PIRSF" id="PIRSF000127">
    <property type="entry name" value="Xanthine_DH"/>
    <property type="match status" value="1"/>
</dbReference>
<dbReference type="SUPFAM" id="SSF47741">
    <property type="entry name" value="CO dehydrogenase ISP C-domain like"/>
    <property type="match status" value="1"/>
</dbReference>
<dbReference type="SMART" id="SM01092">
    <property type="entry name" value="CO_deh_flav_C"/>
    <property type="match status" value="1"/>
</dbReference>
<evidence type="ECO:0000259" key="22">
    <source>
        <dbReference type="PROSITE" id="PS51387"/>
    </source>
</evidence>
<evidence type="ECO:0000256" key="5">
    <source>
        <dbReference type="ARBA" id="ARBA00022505"/>
    </source>
</evidence>
<comment type="caution">
    <text evidence="23">The sequence shown here is derived from an EMBL/GenBank/DDBJ whole genome shotgun (WGS) entry which is preliminary data.</text>
</comment>
<evidence type="ECO:0000256" key="18">
    <source>
        <dbReference type="PIRSR" id="PIRSR000127-1"/>
    </source>
</evidence>
<dbReference type="PROSITE" id="PS00197">
    <property type="entry name" value="2FE2S_FER_1"/>
    <property type="match status" value="1"/>
</dbReference>
<keyword evidence="11 20" id="KW-0408">Iron</keyword>
<organism evidence="23 24">
    <name type="scientific">Toxocara canis</name>
    <name type="common">Canine roundworm</name>
    <dbReference type="NCBI Taxonomy" id="6265"/>
    <lineage>
        <taxon>Eukaryota</taxon>
        <taxon>Metazoa</taxon>
        <taxon>Ecdysozoa</taxon>
        <taxon>Nematoda</taxon>
        <taxon>Chromadorea</taxon>
        <taxon>Rhabditida</taxon>
        <taxon>Spirurina</taxon>
        <taxon>Ascaridomorpha</taxon>
        <taxon>Ascaridoidea</taxon>
        <taxon>Toxocaridae</taxon>
        <taxon>Toxocara</taxon>
    </lineage>
</organism>
<comment type="catalytic activity">
    <reaction evidence="17">
        <text>hypoxanthine + NAD(+) + H2O = xanthine + NADH + H(+)</text>
        <dbReference type="Rhea" id="RHEA:24670"/>
        <dbReference type="ChEBI" id="CHEBI:15377"/>
        <dbReference type="ChEBI" id="CHEBI:15378"/>
        <dbReference type="ChEBI" id="CHEBI:17368"/>
        <dbReference type="ChEBI" id="CHEBI:17712"/>
        <dbReference type="ChEBI" id="CHEBI:57540"/>
        <dbReference type="ChEBI" id="CHEBI:57945"/>
        <dbReference type="EC" id="1.17.1.4"/>
    </reaction>
</comment>
<dbReference type="Gene3D" id="1.10.150.120">
    <property type="entry name" value="[2Fe-2S]-binding domain"/>
    <property type="match status" value="1"/>
</dbReference>
<keyword evidence="24" id="KW-1185">Reference proteome</keyword>
<feature type="binding site" evidence="19">
    <location>
        <position position="895"/>
    </location>
    <ligand>
        <name>substrate</name>
    </ligand>
</feature>
<comment type="subcellular location">
    <subcellularLocation>
        <location evidence="2">Peroxisome</location>
    </subcellularLocation>
</comment>
<reference evidence="23 24" key="1">
    <citation type="submission" date="2014-11" db="EMBL/GenBank/DDBJ databases">
        <title>Genetic blueprint of the zoonotic pathogen Toxocara canis.</title>
        <authorList>
            <person name="Zhu X.-Q."/>
            <person name="Korhonen P.K."/>
            <person name="Cai H."/>
            <person name="Young N.D."/>
            <person name="Nejsum P."/>
            <person name="von Samson-Himmelstjerna G."/>
            <person name="Boag P.R."/>
            <person name="Tan P."/>
            <person name="Li Q."/>
            <person name="Min J."/>
            <person name="Yang Y."/>
            <person name="Wang X."/>
            <person name="Fang X."/>
            <person name="Hall R.S."/>
            <person name="Hofmann A."/>
            <person name="Sternberg P.W."/>
            <person name="Jex A.R."/>
            <person name="Gasser R.B."/>
        </authorList>
    </citation>
    <scope>NUCLEOTIDE SEQUENCE [LARGE SCALE GENOMIC DNA]</scope>
    <source>
        <strain evidence="23">PN_DK_2014</strain>
    </source>
</reference>
<keyword evidence="8 20" id="KW-0479">Metal-binding</keyword>
<dbReference type="GO" id="GO:0043546">
    <property type="term" value="F:molybdopterin cofactor binding"/>
    <property type="evidence" value="ECO:0007669"/>
    <property type="project" value="InterPro"/>
</dbReference>
<feature type="binding site" evidence="19">
    <location>
        <position position="361"/>
    </location>
    <ligand>
        <name>FAD</name>
        <dbReference type="ChEBI" id="CHEBI:57692"/>
    </ligand>
</feature>
<keyword evidence="14" id="KW-0576">Peroxisome</keyword>
<evidence type="ECO:0000256" key="15">
    <source>
        <dbReference type="ARBA" id="ARBA00034078"/>
    </source>
</evidence>
<keyword evidence="9 19" id="KW-0274">FAD</keyword>
<dbReference type="Pfam" id="PF03450">
    <property type="entry name" value="CO_deh_flav_C"/>
    <property type="match status" value="1"/>
</dbReference>
<dbReference type="OMA" id="GGLIWYR"/>
<evidence type="ECO:0000256" key="9">
    <source>
        <dbReference type="ARBA" id="ARBA00022827"/>
    </source>
</evidence>
<dbReference type="InterPro" id="IPR001041">
    <property type="entry name" value="2Fe-2S_ferredoxin-type"/>
</dbReference>
<dbReference type="GO" id="GO:0005506">
    <property type="term" value="F:iron ion binding"/>
    <property type="evidence" value="ECO:0007669"/>
    <property type="project" value="InterPro"/>
</dbReference>
<dbReference type="InterPro" id="IPR037165">
    <property type="entry name" value="AldOxase/xan_DH_Mopterin-bd_sf"/>
</dbReference>
<dbReference type="InterPro" id="IPR008274">
    <property type="entry name" value="AldOxase/xan_DH_MoCoBD1"/>
</dbReference>
<dbReference type="Gene3D" id="3.30.465.10">
    <property type="match status" value="1"/>
</dbReference>
<comment type="cofactor">
    <cofactor evidence="20">
        <name>Mo-molybdopterin</name>
        <dbReference type="ChEBI" id="CHEBI:71302"/>
    </cofactor>
    <text evidence="20">Binds 1 Mo-molybdopterin (Mo-MPT) cofactor per subunit.</text>
</comment>
<dbReference type="FunFam" id="3.30.465.10:FF:000004">
    <property type="entry name" value="Xanthine dehydrogenase/oxidase"/>
    <property type="match status" value="1"/>
</dbReference>
<dbReference type="GO" id="GO:0071949">
    <property type="term" value="F:FAD binding"/>
    <property type="evidence" value="ECO:0007669"/>
    <property type="project" value="InterPro"/>
</dbReference>
<dbReference type="Gene3D" id="3.30.365.10">
    <property type="entry name" value="Aldehyde oxidase/xanthine dehydrogenase, molybdopterin binding domain"/>
    <property type="match status" value="4"/>
</dbReference>
<feature type="active site" description="Proton acceptor" evidence="18">
    <location>
        <position position="1278"/>
    </location>
</feature>
<feature type="binding site" evidence="20">
    <location>
        <position position="166"/>
    </location>
    <ligand>
        <name>[2Fe-2S] cluster</name>
        <dbReference type="ChEBI" id="CHEBI:190135"/>
        <label>2</label>
    </ligand>
</feature>
<dbReference type="InterPro" id="IPR012675">
    <property type="entry name" value="Beta-grasp_dom_sf"/>
</dbReference>
<dbReference type="InterPro" id="IPR036884">
    <property type="entry name" value="2Fe-2S-bd_dom_sf"/>
</dbReference>
<evidence type="ECO:0000256" key="14">
    <source>
        <dbReference type="ARBA" id="ARBA00023140"/>
    </source>
</evidence>
<evidence type="ECO:0000259" key="21">
    <source>
        <dbReference type="PROSITE" id="PS51085"/>
    </source>
</evidence>
<dbReference type="FunFam" id="1.10.150.120:FF:000008">
    <property type="entry name" value="Probable aldehyde oxidase gad-3"/>
    <property type="match status" value="1"/>
</dbReference>
<dbReference type="PANTHER" id="PTHR45444">
    <property type="entry name" value="XANTHINE DEHYDROGENASE"/>
    <property type="match status" value="1"/>
</dbReference>
<evidence type="ECO:0000313" key="23">
    <source>
        <dbReference type="EMBL" id="KHN78447.1"/>
    </source>
</evidence>
<dbReference type="InterPro" id="IPR016166">
    <property type="entry name" value="FAD-bd_PCMH"/>
</dbReference>
<dbReference type="Pfam" id="PF00111">
    <property type="entry name" value="Fer2"/>
    <property type="match status" value="1"/>
</dbReference>
<dbReference type="InterPro" id="IPR022407">
    <property type="entry name" value="OxRdtase_Mopterin_BS"/>
</dbReference>
<feature type="binding site" evidence="20">
    <location>
        <position position="1095"/>
    </location>
    <ligand>
        <name>Mo-molybdopterin</name>
        <dbReference type="ChEBI" id="CHEBI:71302"/>
    </ligand>
    <ligandPart>
        <name>Mo</name>
        <dbReference type="ChEBI" id="CHEBI:28685"/>
    </ligandPart>
</feature>
<dbReference type="InterPro" id="IPR016169">
    <property type="entry name" value="FAD-bd_PCMH_sub2"/>
</dbReference>
<keyword evidence="6" id="KW-0285">Flavoprotein</keyword>
<feature type="binding site" evidence="20">
    <location>
        <position position="168"/>
    </location>
    <ligand>
        <name>[2Fe-2S] cluster</name>
        <dbReference type="ChEBI" id="CHEBI:190135"/>
        <label>2</label>
    </ligand>
</feature>
<evidence type="ECO:0000256" key="10">
    <source>
        <dbReference type="ARBA" id="ARBA00023002"/>
    </source>
</evidence>
<dbReference type="EMBL" id="JPKZ01002099">
    <property type="protein sequence ID" value="KHN78447.1"/>
    <property type="molecule type" value="Genomic_DNA"/>
</dbReference>
<dbReference type="Pfam" id="PF01799">
    <property type="entry name" value="Fer2_2"/>
    <property type="match status" value="1"/>
</dbReference>
<protein>
    <recommendedName>
        <fullName evidence="4">xanthine dehydrogenase</fullName>
        <ecNumber evidence="4">1.17.1.4</ecNumber>
    </recommendedName>
</protein>
<dbReference type="FunFam" id="3.30.365.10:FF:000001">
    <property type="entry name" value="Xanthine dehydrogenase oxidase"/>
    <property type="match status" value="1"/>
</dbReference>
<dbReference type="InterPro" id="IPR005107">
    <property type="entry name" value="CO_DH_flav_C"/>
</dbReference>
<evidence type="ECO:0000313" key="24">
    <source>
        <dbReference type="Proteomes" id="UP000031036"/>
    </source>
</evidence>
<dbReference type="FunFam" id="3.10.20.30:FF:000015">
    <property type="entry name" value="Aldehyde oxidase 1"/>
    <property type="match status" value="1"/>
</dbReference>
<feature type="binding site" evidence="20">
    <location>
        <position position="67"/>
    </location>
    <ligand>
        <name>[2Fe-2S] cluster</name>
        <dbReference type="ChEBI" id="CHEBI:190135"/>
        <label>1</label>
    </ligand>
</feature>
<dbReference type="Proteomes" id="UP000031036">
    <property type="component" value="Unassembled WGS sequence"/>
</dbReference>
<dbReference type="InterPro" id="IPR046867">
    <property type="entry name" value="AldOxase/xan_DH_MoCoBD2"/>
</dbReference>
<dbReference type="SMART" id="SM01008">
    <property type="entry name" value="Ald_Xan_dh_C"/>
    <property type="match status" value="1"/>
</dbReference>
<dbReference type="GO" id="GO:0051537">
    <property type="term" value="F:2 iron, 2 sulfur cluster binding"/>
    <property type="evidence" value="ECO:0007669"/>
    <property type="project" value="UniProtKB-KW"/>
</dbReference>
<dbReference type="SUPFAM" id="SSF56003">
    <property type="entry name" value="Molybdenum cofactor-binding domain"/>
    <property type="match status" value="1"/>
</dbReference>
<dbReference type="SUPFAM" id="SSF54665">
    <property type="entry name" value="CO dehydrogenase molybdoprotein N-domain-like"/>
    <property type="match status" value="1"/>
</dbReference>
<keyword evidence="12 20" id="KW-0411">Iron-sulfur</keyword>
<dbReference type="InterPro" id="IPR036318">
    <property type="entry name" value="FAD-bd_PCMH-like_sf"/>
</dbReference>
<evidence type="ECO:0000256" key="2">
    <source>
        <dbReference type="ARBA" id="ARBA00004275"/>
    </source>
</evidence>
<dbReference type="PROSITE" id="PS51085">
    <property type="entry name" value="2FE2S_FER_2"/>
    <property type="match status" value="1"/>
</dbReference>
<dbReference type="Pfam" id="PF00941">
    <property type="entry name" value="FAD_binding_5"/>
    <property type="match status" value="1"/>
</dbReference>
<feature type="binding site" evidence="20">
    <location>
        <position position="92"/>
    </location>
    <ligand>
        <name>[2Fe-2S] cluster</name>
        <dbReference type="ChEBI" id="CHEBI:190135"/>
        <label>1</label>
    </ligand>
</feature>
<comment type="cofactor">
    <cofactor evidence="20">
        <name>[2Fe-2S] cluster</name>
        <dbReference type="ChEBI" id="CHEBI:190135"/>
    </cofactor>
    <text evidence="20">Binds 2 [2Fe-2S] clusters.</text>
</comment>
<dbReference type="InterPro" id="IPR016208">
    <property type="entry name" value="Ald_Oxase/xanthine_DH-like"/>
</dbReference>
<gene>
    <name evidence="23" type="primary">XDH</name>
    <name evidence="23" type="ORF">Tcan_02849</name>
</gene>
<dbReference type="Gene3D" id="3.10.20.30">
    <property type="match status" value="1"/>
</dbReference>
<comment type="similarity">
    <text evidence="3">Belongs to the xanthine dehydrogenase family.</text>
</comment>
<dbReference type="GO" id="GO:0004854">
    <property type="term" value="F:xanthine dehydrogenase activity"/>
    <property type="evidence" value="ECO:0007669"/>
    <property type="project" value="UniProtKB-EC"/>
</dbReference>
<evidence type="ECO:0000256" key="13">
    <source>
        <dbReference type="ARBA" id="ARBA00023027"/>
    </source>
</evidence>
<dbReference type="SUPFAM" id="SSF54292">
    <property type="entry name" value="2Fe-2S ferredoxin-like"/>
    <property type="match status" value="1"/>
</dbReference>
<feature type="binding site" evidence="20">
    <location>
        <position position="782"/>
    </location>
    <ligand>
        <name>Mo-molybdopterin</name>
        <dbReference type="ChEBI" id="CHEBI:71302"/>
    </ligand>
    <ligandPart>
        <name>Mo</name>
        <dbReference type="ChEBI" id="CHEBI:28685"/>
    </ligandPart>
</feature>
<feature type="domain" description="2Fe-2S ferredoxin-type" evidence="21">
    <location>
        <begin position="23"/>
        <end position="110"/>
    </location>
</feature>
<feature type="binding site" evidence="20">
    <location>
        <position position="70"/>
    </location>
    <ligand>
        <name>[2Fe-2S] cluster</name>
        <dbReference type="ChEBI" id="CHEBI:190135"/>
        <label>1</label>
    </ligand>
</feature>
<dbReference type="InterPro" id="IPR002346">
    <property type="entry name" value="Mopterin_DH_FAD-bd"/>
</dbReference>
<evidence type="ECO:0000256" key="12">
    <source>
        <dbReference type="ARBA" id="ARBA00023014"/>
    </source>
</evidence>
<dbReference type="PANTHER" id="PTHR45444:SF3">
    <property type="entry name" value="XANTHINE DEHYDROGENASE"/>
    <property type="match status" value="1"/>
</dbReference>
<feature type="binding site" evidence="19">
    <location>
        <position position="929"/>
    </location>
    <ligand>
        <name>substrate</name>
    </ligand>
</feature>
<feature type="binding site" evidence="19">
    <location>
        <position position="384"/>
    </location>
    <ligand>
        <name>FAD</name>
        <dbReference type="ChEBI" id="CHEBI:57692"/>
    </ligand>
</feature>
<evidence type="ECO:0000256" key="8">
    <source>
        <dbReference type="ARBA" id="ARBA00022723"/>
    </source>
</evidence>
<dbReference type="SUPFAM" id="SSF55447">
    <property type="entry name" value="CO dehydrogenase flavoprotein C-terminal domain-like"/>
    <property type="match status" value="1"/>
</dbReference>
<evidence type="ECO:0000256" key="6">
    <source>
        <dbReference type="ARBA" id="ARBA00022630"/>
    </source>
</evidence>
<evidence type="ECO:0000256" key="11">
    <source>
        <dbReference type="ARBA" id="ARBA00023004"/>
    </source>
</evidence>
<dbReference type="InterPro" id="IPR006058">
    <property type="entry name" value="2Fe2S_fd_BS"/>
</dbReference>
<feature type="binding site" evidence="20">
    <location>
        <position position="927"/>
    </location>
    <ligand>
        <name>Mo-molybdopterin</name>
        <dbReference type="ChEBI" id="CHEBI:71302"/>
    </ligand>
    <ligandPart>
        <name>Mo</name>
        <dbReference type="ChEBI" id="CHEBI:28685"/>
    </ligandPart>
</feature>
<dbReference type="FunFam" id="3.30.365.10:FF:000004">
    <property type="entry name" value="Xanthine dehydrogenase oxidase"/>
    <property type="match status" value="1"/>
</dbReference>
<dbReference type="InterPro" id="IPR002888">
    <property type="entry name" value="2Fe-2S-bd"/>
</dbReference>
<dbReference type="OrthoDB" id="8300278at2759"/>
<feature type="binding site" evidence="20">
    <location>
        <position position="134"/>
    </location>
    <ligand>
        <name>[2Fe-2S] cluster</name>
        <dbReference type="ChEBI" id="CHEBI:190135"/>
        <label>2</label>
    </ligand>
</feature>
<evidence type="ECO:0000256" key="16">
    <source>
        <dbReference type="ARBA" id="ARBA00049017"/>
    </source>
</evidence>
<comment type="cofactor">
    <cofactor evidence="1 19">
        <name>FAD</name>
        <dbReference type="ChEBI" id="CHEBI:57692"/>
    </cofactor>
</comment>
<dbReference type="GO" id="GO:0005777">
    <property type="term" value="C:peroxisome"/>
    <property type="evidence" value="ECO:0007669"/>
    <property type="project" value="UniProtKB-SubCell"/>
</dbReference>
<evidence type="ECO:0000256" key="3">
    <source>
        <dbReference type="ARBA" id="ARBA00006849"/>
    </source>
</evidence>
<dbReference type="Pfam" id="PF20256">
    <property type="entry name" value="MoCoBD_2"/>
    <property type="match status" value="1"/>
</dbReference>
<keyword evidence="5 20" id="KW-0500">Molybdenum</keyword>
<dbReference type="InterPro" id="IPR016167">
    <property type="entry name" value="FAD-bd_PCMH_sub1"/>
</dbReference>
<dbReference type="Pfam" id="PF01315">
    <property type="entry name" value="Ald_Xan_dh_C"/>
    <property type="match status" value="1"/>
</dbReference>
<comment type="catalytic activity">
    <reaction evidence="16">
        <text>xanthine + NAD(+) + H2O = urate + NADH + H(+)</text>
        <dbReference type="Rhea" id="RHEA:16669"/>
        <dbReference type="ChEBI" id="CHEBI:15377"/>
        <dbReference type="ChEBI" id="CHEBI:15378"/>
        <dbReference type="ChEBI" id="CHEBI:17712"/>
        <dbReference type="ChEBI" id="CHEBI:17775"/>
        <dbReference type="ChEBI" id="CHEBI:57540"/>
        <dbReference type="ChEBI" id="CHEBI:57945"/>
        <dbReference type="EC" id="1.17.1.4"/>
    </reaction>
</comment>
<dbReference type="Gene3D" id="3.90.1170.50">
    <property type="entry name" value="Aldehyde oxidase/xanthine dehydrogenase, a/b hammerhead"/>
    <property type="match status" value="1"/>
</dbReference>
<evidence type="ECO:0000256" key="20">
    <source>
        <dbReference type="PIRSR" id="PIRSR000127-3"/>
    </source>
</evidence>
<feature type="binding site" evidence="20">
    <location>
        <position position="62"/>
    </location>
    <ligand>
        <name>[2Fe-2S] cluster</name>
        <dbReference type="ChEBI" id="CHEBI:190135"/>
        <label>1</label>
    </ligand>
</feature>
<dbReference type="SUPFAM" id="SSF56176">
    <property type="entry name" value="FAD-binding/transporter-associated domain-like"/>
    <property type="match status" value="1"/>
</dbReference>
<evidence type="ECO:0000256" key="7">
    <source>
        <dbReference type="ARBA" id="ARBA00022714"/>
    </source>
</evidence>
<evidence type="ECO:0000256" key="17">
    <source>
        <dbReference type="ARBA" id="ARBA00049517"/>
    </source>
</evidence>
<keyword evidence="7 20" id="KW-0001">2Fe-2S</keyword>
<evidence type="ECO:0000256" key="1">
    <source>
        <dbReference type="ARBA" id="ARBA00001974"/>
    </source>
</evidence>
<keyword evidence="10" id="KW-0560">Oxidoreductase</keyword>
<dbReference type="FunFam" id="3.30.43.10:FF:000001">
    <property type="entry name" value="Xanthine dehydrogenase/oxidase"/>
    <property type="match status" value="1"/>
</dbReference>
<evidence type="ECO:0000256" key="19">
    <source>
        <dbReference type="PIRSR" id="PIRSR000127-2"/>
    </source>
</evidence>
<feature type="binding site" evidence="20">
    <location>
        <position position="131"/>
    </location>
    <ligand>
        <name>[2Fe-2S] cluster</name>
        <dbReference type="ChEBI" id="CHEBI:190135"/>
        <label>2</label>
    </ligand>
</feature>
<name>A0A0B2VAG4_TOXCA</name>
<feature type="domain" description="FAD-binding PCMH-type" evidence="22">
    <location>
        <begin position="252"/>
        <end position="439"/>
    </location>
</feature>
<feature type="binding site" evidence="19">
    <location>
        <begin position="280"/>
        <end position="287"/>
    </location>
    <ligand>
        <name>FAD</name>
        <dbReference type="ChEBI" id="CHEBI:57692"/>
    </ligand>
</feature>